<accession>A0A7W5FND1</accession>
<evidence type="ECO:0000313" key="2">
    <source>
        <dbReference type="EMBL" id="MBB3111190.1"/>
    </source>
</evidence>
<evidence type="ECO:0000313" key="3">
    <source>
        <dbReference type="Proteomes" id="UP000570361"/>
    </source>
</evidence>
<keyword evidence="1" id="KW-0472">Membrane</keyword>
<dbReference type="Proteomes" id="UP000570361">
    <property type="component" value="Unassembled WGS sequence"/>
</dbReference>
<keyword evidence="3" id="KW-1185">Reference proteome</keyword>
<feature type="transmembrane region" description="Helical" evidence="1">
    <location>
        <begin position="33"/>
        <end position="55"/>
    </location>
</feature>
<gene>
    <name evidence="2" type="ORF">FHS18_003258</name>
</gene>
<proteinExistence type="predicted"/>
<feature type="transmembrane region" description="Helical" evidence="1">
    <location>
        <begin position="67"/>
        <end position="88"/>
    </location>
</feature>
<dbReference type="InterPro" id="IPR032713">
    <property type="entry name" value="EmrE"/>
</dbReference>
<organism evidence="2 3">
    <name type="scientific">Paenibacillus phyllosphaerae</name>
    <dbReference type="NCBI Taxonomy" id="274593"/>
    <lineage>
        <taxon>Bacteria</taxon>
        <taxon>Bacillati</taxon>
        <taxon>Bacillota</taxon>
        <taxon>Bacilli</taxon>
        <taxon>Bacillales</taxon>
        <taxon>Paenibacillaceae</taxon>
        <taxon>Paenibacillus</taxon>
    </lineage>
</organism>
<dbReference type="AlphaFoldDB" id="A0A7W5FND1"/>
<feature type="transmembrane region" description="Helical" evidence="1">
    <location>
        <begin position="127"/>
        <end position="145"/>
    </location>
</feature>
<dbReference type="Pfam" id="PF13536">
    <property type="entry name" value="EmrE"/>
    <property type="match status" value="1"/>
</dbReference>
<evidence type="ECO:0000256" key="1">
    <source>
        <dbReference type="SAM" id="Phobius"/>
    </source>
</evidence>
<protein>
    <submittedName>
        <fullName evidence="2">Uncharacterized protein</fullName>
    </submittedName>
</protein>
<dbReference type="EMBL" id="JACHXK010000006">
    <property type="protein sequence ID" value="MBB3111190.1"/>
    <property type="molecule type" value="Genomic_DNA"/>
</dbReference>
<comment type="caution">
    <text evidence="2">The sequence shown here is derived from an EMBL/GenBank/DDBJ whole genome shotgun (WGS) entry which is preliminary data.</text>
</comment>
<feature type="transmembrane region" description="Helical" evidence="1">
    <location>
        <begin position="100"/>
        <end position="121"/>
    </location>
</feature>
<sequence>MERILEVSDHAAIIVGNRSITRGNTAADVYQRVLGMTTASLPVWIVLALCGYATAGFPSTAQIGQSAIVAVSSGVIATILFFTATELVKQSPQRLAAVEATQAGEVVFTVIGELILLASVFPSPLSWAGMGIVVIGMIVHSLVATGK</sequence>
<name>A0A7W5FND1_9BACL</name>
<reference evidence="2 3" key="1">
    <citation type="submission" date="2020-08" db="EMBL/GenBank/DDBJ databases">
        <title>Genomic Encyclopedia of Type Strains, Phase III (KMG-III): the genomes of soil and plant-associated and newly described type strains.</title>
        <authorList>
            <person name="Whitman W."/>
        </authorList>
    </citation>
    <scope>NUCLEOTIDE SEQUENCE [LARGE SCALE GENOMIC DNA]</scope>
    <source>
        <strain evidence="2 3">CECT 5862</strain>
    </source>
</reference>
<keyword evidence="1" id="KW-1133">Transmembrane helix</keyword>
<keyword evidence="1" id="KW-0812">Transmembrane</keyword>